<dbReference type="InterPro" id="IPR042855">
    <property type="entry name" value="V_SNARE_CC"/>
</dbReference>
<evidence type="ECO:0000313" key="5">
    <source>
        <dbReference type="Proteomes" id="UP000274429"/>
    </source>
</evidence>
<sequence length="130" mass="14872">IKNKFPPLLEPGFANKARLCGNVRNLDQTGDQRQPQQPPTADKKPEKTINKRLQRTQAQVNEVVDIMRVNIEKVLERDKNLSQLDDRAGETFNASFITIFWSCLCKSMKNSSPTGSLSKTRCRIFFFQIS</sequence>
<name>A0A0R3XD69_HYDTA</name>
<evidence type="ECO:0000259" key="3">
    <source>
        <dbReference type="PROSITE" id="PS50892"/>
    </source>
</evidence>
<dbReference type="InterPro" id="IPR001388">
    <property type="entry name" value="Synaptobrevin-like"/>
</dbReference>
<dbReference type="Pfam" id="PF00957">
    <property type="entry name" value="Synaptobrevin"/>
    <property type="match status" value="1"/>
</dbReference>
<evidence type="ECO:0000313" key="4">
    <source>
        <dbReference type="EMBL" id="VDM36617.1"/>
    </source>
</evidence>
<dbReference type="Gene3D" id="1.20.5.110">
    <property type="match status" value="1"/>
</dbReference>
<gene>
    <name evidence="4" type="ORF">TTAC_LOCUS11478</name>
</gene>
<reference evidence="4 5" key="2">
    <citation type="submission" date="2018-11" db="EMBL/GenBank/DDBJ databases">
        <authorList>
            <consortium name="Pathogen Informatics"/>
        </authorList>
    </citation>
    <scope>NUCLEOTIDE SEQUENCE [LARGE SCALE GENOMIC DNA]</scope>
</reference>
<dbReference type="STRING" id="6205.A0A0R3XD69"/>
<dbReference type="GO" id="GO:0016020">
    <property type="term" value="C:membrane"/>
    <property type="evidence" value="ECO:0007669"/>
    <property type="project" value="InterPro"/>
</dbReference>
<dbReference type="WBParaSite" id="TTAC_0001149601-mRNA-1">
    <property type="protein sequence ID" value="TTAC_0001149601-mRNA-1"/>
    <property type="gene ID" value="TTAC_0001149601"/>
</dbReference>
<evidence type="ECO:0000313" key="6">
    <source>
        <dbReference type="WBParaSite" id="TTAC_0001149601-mRNA-1"/>
    </source>
</evidence>
<accession>A0A0R3XD69</accession>
<organism evidence="6">
    <name type="scientific">Hydatigena taeniaeformis</name>
    <name type="common">Feline tapeworm</name>
    <name type="synonym">Taenia taeniaeformis</name>
    <dbReference type="NCBI Taxonomy" id="6205"/>
    <lineage>
        <taxon>Eukaryota</taxon>
        <taxon>Metazoa</taxon>
        <taxon>Spiralia</taxon>
        <taxon>Lophotrochozoa</taxon>
        <taxon>Platyhelminthes</taxon>
        <taxon>Cestoda</taxon>
        <taxon>Eucestoda</taxon>
        <taxon>Cyclophyllidea</taxon>
        <taxon>Taeniidae</taxon>
        <taxon>Hydatigera</taxon>
    </lineage>
</organism>
<feature type="domain" description="V-SNARE coiled-coil homology" evidence="3">
    <location>
        <begin position="52"/>
        <end position="102"/>
    </location>
</feature>
<dbReference type="OrthoDB" id="10042941at2759"/>
<dbReference type="PANTHER" id="PTHR45701">
    <property type="entry name" value="SYNAPTOBREVIN FAMILY MEMBER"/>
    <property type="match status" value="1"/>
</dbReference>
<dbReference type="PRINTS" id="PR00219">
    <property type="entry name" value="SYNAPTOBREVN"/>
</dbReference>
<dbReference type="AlphaFoldDB" id="A0A0R3XD69"/>
<protein>
    <submittedName>
        <fullName evidence="6">V-SNARE coiled-coil homology domain-containing protein</fullName>
    </submittedName>
</protein>
<dbReference type="Proteomes" id="UP000274429">
    <property type="component" value="Unassembled WGS sequence"/>
</dbReference>
<evidence type="ECO:0000256" key="1">
    <source>
        <dbReference type="PROSITE-ProRule" id="PRU00290"/>
    </source>
</evidence>
<feature type="compositionally biased region" description="Polar residues" evidence="2">
    <location>
        <begin position="25"/>
        <end position="35"/>
    </location>
</feature>
<evidence type="ECO:0000256" key="2">
    <source>
        <dbReference type="SAM" id="MobiDB-lite"/>
    </source>
</evidence>
<dbReference type="EMBL" id="UYWX01024375">
    <property type="protein sequence ID" value="VDM36617.1"/>
    <property type="molecule type" value="Genomic_DNA"/>
</dbReference>
<feature type="region of interest" description="Disordered" evidence="2">
    <location>
        <begin position="24"/>
        <end position="49"/>
    </location>
</feature>
<proteinExistence type="predicted"/>
<reference evidence="6" key="1">
    <citation type="submission" date="2017-02" db="UniProtKB">
        <authorList>
            <consortium name="WormBaseParasite"/>
        </authorList>
    </citation>
    <scope>IDENTIFICATION</scope>
</reference>
<keyword evidence="5" id="KW-1185">Reference proteome</keyword>
<dbReference type="GO" id="GO:0016192">
    <property type="term" value="P:vesicle-mediated transport"/>
    <property type="evidence" value="ECO:0007669"/>
    <property type="project" value="InterPro"/>
</dbReference>
<dbReference type="PROSITE" id="PS50892">
    <property type="entry name" value="V_SNARE"/>
    <property type="match status" value="1"/>
</dbReference>
<keyword evidence="1" id="KW-0175">Coiled coil</keyword>
<dbReference type="InterPro" id="IPR016444">
    <property type="entry name" value="Synaptobrevin/VAMP"/>
</dbReference>
<dbReference type="SUPFAM" id="SSF58038">
    <property type="entry name" value="SNARE fusion complex"/>
    <property type="match status" value="1"/>
</dbReference>